<dbReference type="Proteomes" id="UP001199659">
    <property type="component" value="Chromosome"/>
</dbReference>
<keyword evidence="1" id="KW-1133">Transmembrane helix</keyword>
<name>A0ABY3S8H2_9ENTR</name>
<evidence type="ECO:0000313" key="2">
    <source>
        <dbReference type="EMBL" id="UGS42735.1"/>
    </source>
</evidence>
<accession>A0ABY3S8H2</accession>
<keyword evidence="3" id="KW-1185">Reference proteome</keyword>
<keyword evidence="1" id="KW-0472">Membrane</keyword>
<protein>
    <submittedName>
        <fullName evidence="2">Uncharacterized protein</fullName>
    </submittedName>
</protein>
<feature type="transmembrane region" description="Helical" evidence="1">
    <location>
        <begin position="72"/>
        <end position="89"/>
    </location>
</feature>
<organism evidence="2 3">
    <name type="scientific">Pseudocitrobacter corydidari</name>
    <dbReference type="NCBI Taxonomy" id="2891570"/>
    <lineage>
        <taxon>Bacteria</taxon>
        <taxon>Pseudomonadati</taxon>
        <taxon>Pseudomonadota</taxon>
        <taxon>Gammaproteobacteria</taxon>
        <taxon>Enterobacterales</taxon>
        <taxon>Enterobacteriaceae</taxon>
        <taxon>Pseudocitrobacter</taxon>
    </lineage>
</organism>
<feature type="transmembrane region" description="Helical" evidence="1">
    <location>
        <begin position="7"/>
        <end position="26"/>
    </location>
</feature>
<feature type="transmembrane region" description="Helical" evidence="1">
    <location>
        <begin position="38"/>
        <end position="60"/>
    </location>
</feature>
<evidence type="ECO:0000256" key="1">
    <source>
        <dbReference type="SAM" id="Phobius"/>
    </source>
</evidence>
<keyword evidence="1" id="KW-0812">Transmembrane</keyword>
<dbReference type="EMBL" id="CP087880">
    <property type="protein sequence ID" value="UGS42735.1"/>
    <property type="molecule type" value="Genomic_DNA"/>
</dbReference>
<gene>
    <name evidence="2" type="ORF">G163CM_34950</name>
</gene>
<proteinExistence type="predicted"/>
<sequence>MCYVLSVPLFAILFFINVLKGDYILLKPYPDAGTQSEYLTYVIFGSFIFPLLVAIIISAFKKQKGRRMLFKRLNWTLFVLIIILGNSLLI</sequence>
<evidence type="ECO:0000313" key="3">
    <source>
        <dbReference type="Proteomes" id="UP001199659"/>
    </source>
</evidence>
<reference evidence="2 3" key="1">
    <citation type="journal article" date="2022" name="Int. J. Syst. Evol. Microbiol.">
        <title>Pseudocitrobacter corydidari sp. nov., isolated from the Asian emerald cockroach Corydidarum magnifica.</title>
        <authorList>
            <person name="Guzman J."/>
            <person name="Poehlein A."/>
            <person name="Glaeser S.P."/>
            <person name="Schwengers O."/>
            <person name="Blom J."/>
            <person name="Hollensteiner J."/>
            <person name="Kampfer P."/>
            <person name="Vilcinskas A."/>
        </authorList>
    </citation>
    <scope>NUCLEOTIDE SEQUENCE [LARGE SCALE GENOMIC DNA]</scope>
    <source>
        <strain evidence="2">G163CM</strain>
    </source>
</reference>